<proteinExistence type="predicted"/>
<dbReference type="Proteomes" id="UP001145353">
    <property type="component" value="Unassembled WGS sequence"/>
</dbReference>
<keyword evidence="2" id="KW-1185">Reference proteome</keyword>
<comment type="caution">
    <text evidence="1">The sequence shown here is derived from an EMBL/GenBank/DDBJ whole genome shotgun (WGS) entry which is preliminary data.</text>
</comment>
<name>A0A9X2X1P9_9GAMM</name>
<reference evidence="1" key="1">
    <citation type="submission" date="2021-07" db="EMBL/GenBank/DDBJ databases">
        <authorList>
            <person name="Luelf R.H."/>
        </authorList>
    </citation>
    <scope>NUCLEOTIDE SEQUENCE</scope>
    <source>
        <strain evidence="1">TMW 2.2304</strain>
    </source>
</reference>
<dbReference type="AlphaFoldDB" id="A0A9X2X1P9"/>
<organism evidence="1 2">
    <name type="scientific">Chromohalobacter moromii</name>
    <dbReference type="NCBI Taxonomy" id="2860329"/>
    <lineage>
        <taxon>Bacteria</taxon>
        <taxon>Pseudomonadati</taxon>
        <taxon>Pseudomonadota</taxon>
        <taxon>Gammaproteobacteria</taxon>
        <taxon>Oceanospirillales</taxon>
        <taxon>Halomonadaceae</taxon>
        <taxon>Chromohalobacter</taxon>
    </lineage>
</organism>
<sequence>MPSQILLISRYPVKPGQAEVLATKLGRGEASCVFVSLDGAEVIELRALEDKLELSTLTAKTMPIAQSVAENLVGDVRRELLGFVEAPKDIDTLLPETTYIQLRHVEVKPEAMGGYRQWREETIFDVVRRADEVQVFLAYHSIVSGQPGVMFISGFSADPESYNAVFASDRYREIVRQAGDRYITGGSEGLYTKTYRALPHLGA</sequence>
<reference evidence="1" key="2">
    <citation type="journal article" date="2022" name="Syst. Appl. Microbiol.">
        <title>Chromohalobacter moromii sp. nov., a moderately halophilic bacterium isolated from lupine-based moromi fermentation.</title>
        <authorList>
            <person name="Lulf R.H."/>
            <person name="Hilgarth M."/>
            <person name="Ehrmann M.A."/>
        </authorList>
    </citation>
    <scope>NUCLEOTIDE SEQUENCE</scope>
    <source>
        <strain evidence="1">TMW 2.2304</strain>
    </source>
</reference>
<protein>
    <submittedName>
        <fullName evidence="1">Uncharacterized protein</fullName>
    </submittedName>
</protein>
<evidence type="ECO:0000313" key="2">
    <source>
        <dbReference type="Proteomes" id="UP001145353"/>
    </source>
</evidence>
<evidence type="ECO:0000313" key="1">
    <source>
        <dbReference type="EMBL" id="MCT8504759.1"/>
    </source>
</evidence>
<dbReference type="EMBL" id="JAHXDE010000002">
    <property type="protein sequence ID" value="MCT8504759.1"/>
    <property type="molecule type" value="Genomic_DNA"/>
</dbReference>
<dbReference type="RefSeq" id="WP_247639828.1">
    <property type="nucleotide sequence ID" value="NZ_JAHXCZ010000002.1"/>
</dbReference>
<accession>A0A9X2X1P9</accession>
<gene>
    <name evidence="1" type="ORF">KZO87_05180</name>
</gene>